<dbReference type="AlphaFoldDB" id="A0A1T0CK86"/>
<keyword evidence="1" id="KW-0472">Membrane</keyword>
<dbReference type="STRING" id="90241.B0682_00620"/>
<evidence type="ECO:0000256" key="1">
    <source>
        <dbReference type="SAM" id="Phobius"/>
    </source>
</evidence>
<evidence type="ECO:0000313" key="2">
    <source>
        <dbReference type="EMBL" id="OOS22762.1"/>
    </source>
</evidence>
<accession>A0A1T0CK86</accession>
<keyword evidence="1" id="KW-1133">Transmembrane helix</keyword>
<reference evidence="2 3" key="1">
    <citation type="submission" date="2017-02" db="EMBL/GenBank/DDBJ databases">
        <title>Draft genome sequence of Moraxella lincolnii CCUG 9405T type strain.</title>
        <authorList>
            <person name="Salva-Serra F."/>
            <person name="Engstrom-Jakobsson H."/>
            <person name="Thorell K."/>
            <person name="Jaen-Luchoro D."/>
            <person name="Gonzales-Siles L."/>
            <person name="Karlsson R."/>
            <person name="Yazdan S."/>
            <person name="Boulund F."/>
            <person name="Johnning A."/>
            <person name="Engstrand L."/>
            <person name="Kristiansson E."/>
            <person name="Moore E."/>
        </authorList>
    </citation>
    <scope>NUCLEOTIDE SEQUENCE [LARGE SCALE GENOMIC DNA]</scope>
    <source>
        <strain evidence="2 3">CCUG 9405</strain>
    </source>
</reference>
<keyword evidence="1" id="KW-0812">Transmembrane</keyword>
<proteinExistence type="predicted"/>
<gene>
    <name evidence="2" type="ORF">B0682_00620</name>
</gene>
<feature type="transmembrane region" description="Helical" evidence="1">
    <location>
        <begin position="35"/>
        <end position="57"/>
    </location>
</feature>
<dbReference type="Proteomes" id="UP000191094">
    <property type="component" value="Unassembled WGS sequence"/>
</dbReference>
<comment type="caution">
    <text evidence="2">The sequence shown here is derived from an EMBL/GenBank/DDBJ whole genome shotgun (WGS) entry which is preliminary data.</text>
</comment>
<protein>
    <submittedName>
        <fullName evidence="2">Uncharacterized protein</fullName>
    </submittedName>
</protein>
<dbReference type="EMBL" id="MUYT01000001">
    <property type="protein sequence ID" value="OOS22762.1"/>
    <property type="molecule type" value="Genomic_DNA"/>
</dbReference>
<dbReference type="RefSeq" id="WP_078306173.1">
    <property type="nucleotide sequence ID" value="NZ_CP147511.1"/>
</dbReference>
<keyword evidence="3" id="KW-1185">Reference proteome</keyword>
<sequence>MLDFNITIDSSHFNSDNLLKGFVNMTNKLETKRFWAIWSIFFILSIGISGALVMWAYSLATK</sequence>
<name>A0A1T0CK86_9GAMM</name>
<evidence type="ECO:0000313" key="3">
    <source>
        <dbReference type="Proteomes" id="UP000191094"/>
    </source>
</evidence>
<organism evidence="2 3">
    <name type="scientific">Lwoffella lincolnii</name>
    <dbReference type="NCBI Taxonomy" id="90241"/>
    <lineage>
        <taxon>Bacteria</taxon>
        <taxon>Pseudomonadati</taxon>
        <taxon>Pseudomonadota</taxon>
        <taxon>Gammaproteobacteria</taxon>
        <taxon>Moraxellales</taxon>
        <taxon>Moraxellaceae</taxon>
        <taxon>Lwoffella</taxon>
    </lineage>
</organism>